<dbReference type="PANTHER" id="PTHR12993">
    <property type="entry name" value="N-ACETYLGLUCOSAMINYL-PHOSPHATIDYLINOSITOL DE-N-ACETYLASE-RELATED"/>
    <property type="match status" value="1"/>
</dbReference>
<dbReference type="SUPFAM" id="SSF102588">
    <property type="entry name" value="LmbE-like"/>
    <property type="match status" value="1"/>
</dbReference>
<reference evidence="2" key="1">
    <citation type="submission" date="2018-12" db="EMBL/GenBank/DDBJ databases">
        <title>Tengunoibacter tsumagoiensis gen. nov., sp. nov., Dictyobacter kobayashii sp. nov., D. alpinus sp. nov., and D. joshuensis sp. nov. and description of Dictyobacteraceae fam. nov. within the order Ktedonobacterales isolated from Tengu-no-mugimeshi.</title>
        <authorList>
            <person name="Wang C.M."/>
            <person name="Zheng Y."/>
            <person name="Sakai Y."/>
            <person name="Toyoda A."/>
            <person name="Minakuchi Y."/>
            <person name="Abe K."/>
            <person name="Yokota A."/>
            <person name="Yabe S."/>
        </authorList>
    </citation>
    <scope>NUCLEOTIDE SEQUENCE [LARGE SCALE GENOMIC DNA]</scope>
    <source>
        <strain evidence="2">S-27</strain>
    </source>
</reference>
<proteinExistence type="predicted"/>
<dbReference type="RefSeq" id="WP_126594928.1">
    <property type="nucleotide sequence ID" value="NZ_BIFQ01000001.1"/>
</dbReference>
<accession>A0A401ZA39</accession>
<dbReference type="EMBL" id="BIFQ01000001">
    <property type="protein sequence ID" value="GCE03683.1"/>
    <property type="molecule type" value="Genomic_DNA"/>
</dbReference>
<dbReference type="GO" id="GO:0016811">
    <property type="term" value="F:hydrolase activity, acting on carbon-nitrogen (but not peptide) bonds, in linear amides"/>
    <property type="evidence" value="ECO:0007669"/>
    <property type="project" value="TreeGrafter"/>
</dbReference>
<dbReference type="Gene3D" id="3.40.50.10320">
    <property type="entry name" value="LmbE-like"/>
    <property type="match status" value="1"/>
</dbReference>
<dbReference type="InterPro" id="IPR003737">
    <property type="entry name" value="GlcNAc_PI_deacetylase-related"/>
</dbReference>
<dbReference type="InterPro" id="IPR024078">
    <property type="entry name" value="LmbE-like_dom_sf"/>
</dbReference>
<name>A0A401ZA39_9CHLR</name>
<sequence>MGDRTAQGAVEMLTEPDYEAMVIGAHPDDNDFGTAATCALWASQGKKVVWVVMTDGTEGSEIPSQSDEELMLLREQEQRAAAEVYGIKAVEFLRNRDGHLVNNEDTRRAVVKLIRKYRPRVIFTHDPTSHIMAPDPDEKPDATGYLNHPDHRATGNIVVDSIFPFAGNPRSFRELLAEGLQPYRVHEVYFFGSTQTNTYVDVTESIDKKGQGLMCHKSQFNPEDNERMAERMRERAAAVAKDAKEKKGLEMRYAESFRRMKLHIPPAPKEETAVPAGSEE</sequence>
<comment type="caution">
    <text evidence="1">The sequence shown here is derived from an EMBL/GenBank/DDBJ whole genome shotgun (WGS) entry which is preliminary data.</text>
</comment>
<dbReference type="PANTHER" id="PTHR12993:SF28">
    <property type="entry name" value="LMBE FAMILY PROTEIN"/>
    <property type="match status" value="1"/>
</dbReference>
<dbReference type="OrthoDB" id="9815144at2"/>
<dbReference type="Proteomes" id="UP000287224">
    <property type="component" value="Unassembled WGS sequence"/>
</dbReference>
<gene>
    <name evidence="1" type="ORF">KDAU_10120</name>
</gene>
<protein>
    <submittedName>
        <fullName evidence="1">GlcNAc-PI de-N-acetylase</fullName>
    </submittedName>
</protein>
<dbReference type="AlphaFoldDB" id="A0A401ZA39"/>
<keyword evidence="2" id="KW-1185">Reference proteome</keyword>
<evidence type="ECO:0000313" key="2">
    <source>
        <dbReference type="Proteomes" id="UP000287224"/>
    </source>
</evidence>
<evidence type="ECO:0000313" key="1">
    <source>
        <dbReference type="EMBL" id="GCE03683.1"/>
    </source>
</evidence>
<organism evidence="1 2">
    <name type="scientific">Dictyobacter aurantiacus</name>
    <dbReference type="NCBI Taxonomy" id="1936993"/>
    <lineage>
        <taxon>Bacteria</taxon>
        <taxon>Bacillati</taxon>
        <taxon>Chloroflexota</taxon>
        <taxon>Ktedonobacteria</taxon>
        <taxon>Ktedonobacterales</taxon>
        <taxon>Dictyobacteraceae</taxon>
        <taxon>Dictyobacter</taxon>
    </lineage>
</organism>
<dbReference type="Pfam" id="PF02585">
    <property type="entry name" value="PIG-L"/>
    <property type="match status" value="1"/>
</dbReference>